<protein>
    <submittedName>
        <fullName evidence="2">Unannotated protein</fullName>
    </submittedName>
</protein>
<sequence>MKRTLLITTTLVAVATLAGCALFYPNLGSNETPSDPMNPTPTASETTPTPTASETPTAAPKELAKPRVLFYEIVGTNLQIIGEVVNFAEDGGECIITFYSGNTPIVMERVPAEHNVSTTQCFPLTTALSRLPKGIVDVVIGYESAKYAGESEKFQVIIP</sequence>
<reference evidence="2" key="1">
    <citation type="submission" date="2020-05" db="EMBL/GenBank/DDBJ databases">
        <authorList>
            <person name="Chiriac C."/>
            <person name="Salcher M."/>
            <person name="Ghai R."/>
            <person name="Kavagutti S V."/>
        </authorList>
    </citation>
    <scope>NUCLEOTIDE SEQUENCE</scope>
</reference>
<proteinExistence type="predicted"/>
<accession>A0A6J6J4S5</accession>
<gene>
    <name evidence="2" type="ORF">UFOPK2131_00339</name>
</gene>
<feature type="region of interest" description="Disordered" evidence="1">
    <location>
        <begin position="31"/>
        <end position="59"/>
    </location>
</feature>
<name>A0A6J6J4S5_9ZZZZ</name>
<dbReference type="AlphaFoldDB" id="A0A6J6J4S5"/>
<organism evidence="2">
    <name type="scientific">freshwater metagenome</name>
    <dbReference type="NCBI Taxonomy" id="449393"/>
    <lineage>
        <taxon>unclassified sequences</taxon>
        <taxon>metagenomes</taxon>
        <taxon>ecological metagenomes</taxon>
    </lineage>
</organism>
<dbReference type="EMBL" id="CAEZVT010000020">
    <property type="protein sequence ID" value="CAB4631796.1"/>
    <property type="molecule type" value="Genomic_DNA"/>
</dbReference>
<feature type="compositionally biased region" description="Low complexity" evidence="1">
    <location>
        <begin position="40"/>
        <end position="59"/>
    </location>
</feature>
<evidence type="ECO:0000313" key="2">
    <source>
        <dbReference type="EMBL" id="CAB4631796.1"/>
    </source>
</evidence>
<dbReference type="PROSITE" id="PS51257">
    <property type="entry name" value="PROKAR_LIPOPROTEIN"/>
    <property type="match status" value="1"/>
</dbReference>
<evidence type="ECO:0000256" key="1">
    <source>
        <dbReference type="SAM" id="MobiDB-lite"/>
    </source>
</evidence>